<dbReference type="EMBL" id="HG675740">
    <property type="protein sequence ID" value="CDJ42843.1"/>
    <property type="molecule type" value="Genomic_DNA"/>
</dbReference>
<organism evidence="4 5">
    <name type="scientific">Eimeria tenella</name>
    <name type="common">Coccidian parasite</name>
    <dbReference type="NCBI Taxonomy" id="5802"/>
    <lineage>
        <taxon>Eukaryota</taxon>
        <taxon>Sar</taxon>
        <taxon>Alveolata</taxon>
        <taxon>Apicomplexa</taxon>
        <taxon>Conoidasida</taxon>
        <taxon>Coccidia</taxon>
        <taxon>Eucoccidiorida</taxon>
        <taxon>Eimeriorina</taxon>
        <taxon>Eimeriidae</taxon>
        <taxon>Eimeria</taxon>
    </lineage>
</organism>
<feature type="region of interest" description="Disordered" evidence="1">
    <location>
        <begin position="27"/>
        <end position="55"/>
    </location>
</feature>
<evidence type="ECO:0000313" key="5">
    <source>
        <dbReference type="Proteomes" id="UP000030747"/>
    </source>
</evidence>
<feature type="compositionally biased region" description="Low complexity" evidence="1">
    <location>
        <begin position="310"/>
        <end position="329"/>
    </location>
</feature>
<proteinExistence type="predicted"/>
<reference evidence="4" key="1">
    <citation type="submission" date="2013-10" db="EMBL/GenBank/DDBJ databases">
        <title>Genomic analysis of the causative agents of coccidiosis in chickens.</title>
        <authorList>
            <person name="Reid A.J."/>
            <person name="Blake D."/>
            <person name="Billington K."/>
            <person name="Browne H."/>
            <person name="Dunn M."/>
            <person name="Hung S."/>
            <person name="Kawahara F."/>
            <person name="Miranda-Saavedra D."/>
            <person name="Mourier T."/>
            <person name="Nagra H."/>
            <person name="Otto T.D."/>
            <person name="Rawlings N."/>
            <person name="Sanchez A."/>
            <person name="Sanders M."/>
            <person name="Subramaniam C."/>
            <person name="Tay Y."/>
            <person name="Dear P."/>
            <person name="Doerig C."/>
            <person name="Gruber A."/>
            <person name="Parkinson J."/>
            <person name="Shirley M."/>
            <person name="Wan K.L."/>
            <person name="Berriman M."/>
            <person name="Tomley F."/>
            <person name="Pain A."/>
        </authorList>
    </citation>
    <scope>NUCLEOTIDE SEQUENCE [LARGE SCALE GENOMIC DNA]</scope>
    <source>
        <strain evidence="4">Houghton</strain>
    </source>
</reference>
<protein>
    <recommendedName>
        <fullName evidence="3">CRAL-TRIO domain-containing protein</fullName>
    </recommendedName>
</protein>
<name>U6L0X0_EIMTE</name>
<feature type="chain" id="PRO_5004673476" description="CRAL-TRIO domain-containing protein" evidence="2">
    <location>
        <begin position="26"/>
        <end position="336"/>
    </location>
</feature>
<evidence type="ECO:0000256" key="2">
    <source>
        <dbReference type="SAM" id="SignalP"/>
    </source>
</evidence>
<feature type="region of interest" description="Disordered" evidence="1">
    <location>
        <begin position="282"/>
        <end position="336"/>
    </location>
</feature>
<evidence type="ECO:0000259" key="3">
    <source>
        <dbReference type="PROSITE" id="PS50191"/>
    </source>
</evidence>
<dbReference type="InterPro" id="IPR001251">
    <property type="entry name" value="CRAL-TRIO_dom"/>
</dbReference>
<evidence type="ECO:0000313" key="4">
    <source>
        <dbReference type="EMBL" id="CDJ42843.1"/>
    </source>
</evidence>
<dbReference type="RefSeq" id="XP_013233593.1">
    <property type="nucleotide sequence ID" value="XM_013378139.1"/>
</dbReference>
<accession>U6L0X0</accession>
<dbReference type="AlphaFoldDB" id="U6L0X0"/>
<dbReference type="VEuPathDB" id="ToxoDB:ETH_00013875"/>
<sequence length="336" mass="37370">MRRMRGVGLWVALVLAAAAWRPCCGSSKPLQQQQGKLQSAAEPRRRYSPPPLSEPRRRAALQLFEKVHPMLTIHYNGFSHRGSLVCYDMLNELRTVEEARAVMDVEFHLLDLMLEKYKVKKHMRIVDANIVKNMLGIQSLFSFRFPEVISKVTRFIKDYDPILRVFLQRYLPHIELLVIVNVPSFLAPILPSIASRIMGIPSSKIAAIAKGSQLTRFMDAKYVPREFGNPAGLSVKHNEENLTASCLMLREIKTHLGEAALTEDGKALLAQHGPRLLGMDPAAAAASPATTSTAAAAKPPKQEEAPTHFSVQVEESSSAAQQQTSYEESGNFDDID</sequence>
<dbReference type="VEuPathDB" id="ToxoDB:ETH2_1114000"/>
<dbReference type="OrthoDB" id="1434354at2759"/>
<feature type="domain" description="CRAL-TRIO" evidence="3">
    <location>
        <begin position="60"/>
        <end position="235"/>
    </location>
</feature>
<feature type="compositionally biased region" description="Low complexity" evidence="1">
    <location>
        <begin position="282"/>
        <end position="299"/>
    </location>
</feature>
<gene>
    <name evidence="4" type="ORF">ETH_00013875</name>
</gene>
<evidence type="ECO:0000256" key="1">
    <source>
        <dbReference type="SAM" id="MobiDB-lite"/>
    </source>
</evidence>
<keyword evidence="5" id="KW-1185">Reference proteome</keyword>
<keyword evidence="2" id="KW-0732">Signal</keyword>
<feature type="compositionally biased region" description="Polar residues" evidence="1">
    <location>
        <begin position="28"/>
        <end position="37"/>
    </location>
</feature>
<feature type="signal peptide" evidence="2">
    <location>
        <begin position="1"/>
        <end position="25"/>
    </location>
</feature>
<dbReference type="GeneID" id="25251937"/>
<dbReference type="Proteomes" id="UP000030747">
    <property type="component" value="Unassembled WGS sequence"/>
</dbReference>
<dbReference type="PROSITE" id="PS50191">
    <property type="entry name" value="CRAL_TRIO"/>
    <property type="match status" value="1"/>
</dbReference>
<reference evidence="4" key="2">
    <citation type="submission" date="2013-10" db="EMBL/GenBank/DDBJ databases">
        <authorList>
            <person name="Aslett M."/>
        </authorList>
    </citation>
    <scope>NUCLEOTIDE SEQUENCE [LARGE SCALE GENOMIC DNA]</scope>
    <source>
        <strain evidence="4">Houghton</strain>
    </source>
</reference>